<keyword evidence="2" id="KW-1185">Reference proteome</keyword>
<evidence type="ECO:0000313" key="1">
    <source>
        <dbReference type="EMBL" id="KAK4457971.1"/>
    </source>
</evidence>
<accession>A0AAV9HG06</accession>
<dbReference type="AlphaFoldDB" id="A0AAV9HG06"/>
<evidence type="ECO:0000313" key="2">
    <source>
        <dbReference type="Proteomes" id="UP001321749"/>
    </source>
</evidence>
<name>A0AAV9HG06_9PEZI</name>
<comment type="caution">
    <text evidence="1">The sequence shown here is derived from an EMBL/GenBank/DDBJ whole genome shotgun (WGS) entry which is preliminary data.</text>
</comment>
<sequence length="256" mass="29448">MMAGAIPMRVILGRKPEQRRRAVSTLEFGGLSQAERQKAKWELRSQAFIEPVDPWRYEAQRQNPTPLRMLRSFGQPGRDAQRAWLLTDDHQEDSFRDKIVIKAPPRNGTSGCSDFVLKWALNFNYRSLFEVDRWLHLGDEAHIIGTDDVIVCYSSPYGKSFVLRAVASRRAVTVSFITNFGGLRDQNTQWDTLFWENLPLKSTSEPQGAERFSAMGQEYKNHILVTIEATTKRRADGWWVYLAITPIYELCGDQSF</sequence>
<reference evidence="1" key="2">
    <citation type="submission" date="2023-06" db="EMBL/GenBank/DDBJ databases">
        <authorList>
            <consortium name="Lawrence Berkeley National Laboratory"/>
            <person name="Mondo S.J."/>
            <person name="Hensen N."/>
            <person name="Bonometti L."/>
            <person name="Westerberg I."/>
            <person name="Brannstrom I.O."/>
            <person name="Guillou S."/>
            <person name="Cros-Aarteil S."/>
            <person name="Calhoun S."/>
            <person name="Haridas S."/>
            <person name="Kuo A."/>
            <person name="Pangilinan J."/>
            <person name="Riley R."/>
            <person name="Labutti K."/>
            <person name="Andreopoulos B."/>
            <person name="Lipzen A."/>
            <person name="Chen C."/>
            <person name="Yanf M."/>
            <person name="Daum C."/>
            <person name="Ng V."/>
            <person name="Clum A."/>
            <person name="Steindorff A."/>
            <person name="Ohm R."/>
            <person name="Martin F."/>
            <person name="Silar P."/>
            <person name="Natvig D."/>
            <person name="Lalanne C."/>
            <person name="Gautier V."/>
            <person name="Ament-Velasquez S.L."/>
            <person name="Kruys A."/>
            <person name="Hutchinson M.I."/>
            <person name="Powell A.J."/>
            <person name="Barry K."/>
            <person name="Miller A.N."/>
            <person name="Grigoriev I.V."/>
            <person name="Debuchy R."/>
            <person name="Gladieux P."/>
            <person name="Thoren M.H."/>
            <person name="Johannesson H."/>
        </authorList>
    </citation>
    <scope>NUCLEOTIDE SEQUENCE</scope>
    <source>
        <strain evidence="1">PSN324</strain>
    </source>
</reference>
<dbReference type="EMBL" id="MU865088">
    <property type="protein sequence ID" value="KAK4457971.1"/>
    <property type="molecule type" value="Genomic_DNA"/>
</dbReference>
<organism evidence="1 2">
    <name type="scientific">Cladorrhinum samala</name>
    <dbReference type="NCBI Taxonomy" id="585594"/>
    <lineage>
        <taxon>Eukaryota</taxon>
        <taxon>Fungi</taxon>
        <taxon>Dikarya</taxon>
        <taxon>Ascomycota</taxon>
        <taxon>Pezizomycotina</taxon>
        <taxon>Sordariomycetes</taxon>
        <taxon>Sordariomycetidae</taxon>
        <taxon>Sordariales</taxon>
        <taxon>Podosporaceae</taxon>
        <taxon>Cladorrhinum</taxon>
    </lineage>
</organism>
<proteinExistence type="predicted"/>
<reference evidence="1" key="1">
    <citation type="journal article" date="2023" name="Mol. Phylogenet. Evol.">
        <title>Genome-scale phylogeny and comparative genomics of the fungal order Sordariales.</title>
        <authorList>
            <person name="Hensen N."/>
            <person name="Bonometti L."/>
            <person name="Westerberg I."/>
            <person name="Brannstrom I.O."/>
            <person name="Guillou S."/>
            <person name="Cros-Aarteil S."/>
            <person name="Calhoun S."/>
            <person name="Haridas S."/>
            <person name="Kuo A."/>
            <person name="Mondo S."/>
            <person name="Pangilinan J."/>
            <person name="Riley R."/>
            <person name="LaButti K."/>
            <person name="Andreopoulos B."/>
            <person name="Lipzen A."/>
            <person name="Chen C."/>
            <person name="Yan M."/>
            <person name="Daum C."/>
            <person name="Ng V."/>
            <person name="Clum A."/>
            <person name="Steindorff A."/>
            <person name="Ohm R.A."/>
            <person name="Martin F."/>
            <person name="Silar P."/>
            <person name="Natvig D.O."/>
            <person name="Lalanne C."/>
            <person name="Gautier V."/>
            <person name="Ament-Velasquez S.L."/>
            <person name="Kruys A."/>
            <person name="Hutchinson M.I."/>
            <person name="Powell A.J."/>
            <person name="Barry K."/>
            <person name="Miller A.N."/>
            <person name="Grigoriev I.V."/>
            <person name="Debuchy R."/>
            <person name="Gladieux P."/>
            <person name="Hiltunen Thoren M."/>
            <person name="Johannesson H."/>
        </authorList>
    </citation>
    <scope>NUCLEOTIDE SEQUENCE</scope>
    <source>
        <strain evidence="1">PSN324</strain>
    </source>
</reference>
<gene>
    <name evidence="1" type="ORF">QBC42DRAFT_277825</name>
</gene>
<protein>
    <submittedName>
        <fullName evidence="1">Uncharacterized protein</fullName>
    </submittedName>
</protein>
<dbReference type="Proteomes" id="UP001321749">
    <property type="component" value="Unassembled WGS sequence"/>
</dbReference>